<evidence type="ECO:0000256" key="1">
    <source>
        <dbReference type="SAM" id="MobiDB-lite"/>
    </source>
</evidence>
<dbReference type="EMBL" id="KN880767">
    <property type="protein sequence ID" value="KIY62594.1"/>
    <property type="molecule type" value="Genomic_DNA"/>
</dbReference>
<proteinExistence type="predicted"/>
<dbReference type="STRING" id="1314674.A0A0D7AXJ2"/>
<dbReference type="Pfam" id="PF20231">
    <property type="entry name" value="DUF6589"/>
    <property type="match status" value="1"/>
</dbReference>
<reference evidence="3 4" key="1">
    <citation type="journal article" date="2015" name="Fungal Genet. Biol.">
        <title>Evolution of novel wood decay mechanisms in Agaricales revealed by the genome sequences of Fistulina hepatica and Cylindrobasidium torrendii.</title>
        <authorList>
            <person name="Floudas D."/>
            <person name="Held B.W."/>
            <person name="Riley R."/>
            <person name="Nagy L.G."/>
            <person name="Koehler G."/>
            <person name="Ransdell A.S."/>
            <person name="Younus H."/>
            <person name="Chow J."/>
            <person name="Chiniquy J."/>
            <person name="Lipzen A."/>
            <person name="Tritt A."/>
            <person name="Sun H."/>
            <person name="Haridas S."/>
            <person name="LaButti K."/>
            <person name="Ohm R.A."/>
            <person name="Kues U."/>
            <person name="Blanchette R.A."/>
            <person name="Grigoriev I.V."/>
            <person name="Minto R.E."/>
            <person name="Hibbett D.S."/>
        </authorList>
    </citation>
    <scope>NUCLEOTIDE SEQUENCE [LARGE SCALE GENOMIC DNA]</scope>
    <source>
        <strain evidence="3 4">FP15055 ss-10</strain>
    </source>
</reference>
<evidence type="ECO:0000259" key="2">
    <source>
        <dbReference type="Pfam" id="PF20231"/>
    </source>
</evidence>
<dbReference type="AlphaFoldDB" id="A0A0D7AXJ2"/>
<gene>
    <name evidence="3" type="ORF">CYLTODRAFT_404336</name>
</gene>
<feature type="region of interest" description="Disordered" evidence="1">
    <location>
        <begin position="1"/>
        <end position="64"/>
    </location>
</feature>
<name>A0A0D7AXJ2_9AGAR</name>
<dbReference type="InterPro" id="IPR046496">
    <property type="entry name" value="DUF6589"/>
</dbReference>
<sequence>MSSNLSCSPVTAKGVEGESGIDEPFANTQTSALFNLDQLLSFSPGSQSRSPSQSPPPSPLGHKASLSALSVRWPFEVPNPSTPDNSKPIDLVALTSSGPIASSPIRGRNKKERMMSRKQKGLKHRARNAEIRKKEKEVAKESKRKAQKEMSHVLALLKSNQVKFSELVFYVLDPAHKQGLIRYHEFLRPPSNVTRTLSLIYRASRDTVHDWTVGIVSRNIRREARAITASQALQTHHRALGGKFFTQFRPDNLRKRLQLVMPTTWKIITSVATNPKYEKSYGPARQARRNNVLTSSLMQLLSEWSQKNNLWKKVITLYCYATGAQRQNVEVLSHIGLAETYKGMTDTKVRHAKKTAASVTLEDIEEAAQQDACGKASVKKGTLRQLSDDMHETSKALASTGLFACVYDNINIYSKIAEQLIGRKDAQENGTTATIYPLWKANLSDMKTTELIDAFEKATPLEIDDIIHSPTESQDFRTCLVHTILRIIIHNGGPSFDRFRTELDKSQPTTDFKIDVHKTEMHPTPAWQIDESTIVGNAEFLETLYDHLGLRAAQDFPDTVRFVAGDQLSVTRIDSLVNIRAGQEGGFGGFRWVVTMLGNFHAKIADTHGFFEVHWGAGVRNPGSLHFHNTILDRIPITLSSLPPFQTCRDLIFLSLYARILDCLILISGKGSIDEIVTEETTFANLYRFAERIYERFVDVDMVEVLRDERANAKSKGKDPTKEKKGDMVFENAVLFLRDALISREFTDAIKAGDSGRVFMVLKVWALGFRGNGRTKYAYEMLSVIHRMTTVWPKPIVEIVMNNWLVNTTGNPNSFLEADRAQEHTNYWIKKFYNAHSSNASWDWLGMITPCIGILRDLTRSLNGYLGADLGTKHQSPDRTTDIQTLMTSLRRYQVHDIIRGRVLDGDAQVVDALTQGLATLTDGSDNPLDNYNATFVRLQSRQHLQPLFPVTPSSSTPVVPAPAASLSTVLLNDPDTNPVTSIVGDQELVSTIEVTENASDSSDDESEAEPEDIIFSGCDATLSLLPDEDVGLDMDLMDDFEDSGSELDSDVD</sequence>
<keyword evidence="4" id="KW-1185">Reference proteome</keyword>
<feature type="compositionally biased region" description="Basic residues" evidence="1">
    <location>
        <begin position="107"/>
        <end position="126"/>
    </location>
</feature>
<protein>
    <recommendedName>
        <fullName evidence="2">DUF6589 domain-containing protein</fullName>
    </recommendedName>
</protein>
<feature type="domain" description="DUF6589" evidence="2">
    <location>
        <begin position="456"/>
        <end position="874"/>
    </location>
</feature>
<feature type="region of interest" description="Disordered" evidence="1">
    <location>
        <begin position="98"/>
        <end position="128"/>
    </location>
</feature>
<organism evidence="3 4">
    <name type="scientific">Cylindrobasidium torrendii FP15055 ss-10</name>
    <dbReference type="NCBI Taxonomy" id="1314674"/>
    <lineage>
        <taxon>Eukaryota</taxon>
        <taxon>Fungi</taxon>
        <taxon>Dikarya</taxon>
        <taxon>Basidiomycota</taxon>
        <taxon>Agaricomycotina</taxon>
        <taxon>Agaricomycetes</taxon>
        <taxon>Agaricomycetidae</taxon>
        <taxon>Agaricales</taxon>
        <taxon>Marasmiineae</taxon>
        <taxon>Physalacriaceae</taxon>
        <taxon>Cylindrobasidium</taxon>
    </lineage>
</organism>
<feature type="compositionally biased region" description="Low complexity" evidence="1">
    <location>
        <begin position="41"/>
        <end position="52"/>
    </location>
</feature>
<dbReference type="Proteomes" id="UP000054007">
    <property type="component" value="Unassembled WGS sequence"/>
</dbReference>
<evidence type="ECO:0000313" key="3">
    <source>
        <dbReference type="EMBL" id="KIY62594.1"/>
    </source>
</evidence>
<dbReference type="OrthoDB" id="2496395at2759"/>
<evidence type="ECO:0000313" key="4">
    <source>
        <dbReference type="Proteomes" id="UP000054007"/>
    </source>
</evidence>
<accession>A0A0D7AXJ2</accession>